<proteinExistence type="predicted"/>
<organism evidence="1 2">
    <name type="scientific">Lactococcus cremoris subsp. cremoris GE214</name>
    <dbReference type="NCBI Taxonomy" id="1415168"/>
    <lineage>
        <taxon>Bacteria</taxon>
        <taxon>Bacillati</taxon>
        <taxon>Bacillota</taxon>
        <taxon>Bacilli</taxon>
        <taxon>Lactobacillales</taxon>
        <taxon>Streptococcaceae</taxon>
        <taxon>Lactococcus</taxon>
        <taxon>Lactococcus cremoris subsp. cremoris</taxon>
    </lineage>
</organism>
<protein>
    <submittedName>
        <fullName evidence="1">Uncharacterized protein</fullName>
    </submittedName>
</protein>
<dbReference type="Proteomes" id="UP000028401">
    <property type="component" value="Unassembled WGS sequence"/>
</dbReference>
<sequence>MFGINRLYNIFYNLYIKKPLERVTLYLKVMTSQNHYTFILHLFVLVFKLENNNILITFFIKLPKVAFYDYCHNLIRASNFLLYLNYRKFTKVHIVCDDRYKINYRKEVLHEKRRCNQTIRRTNSHNCYWRRIYNFAKLLYCSARK</sequence>
<dbReference type="AlphaFoldDB" id="A0A084A7F9"/>
<dbReference type="EMBL" id="AZSI01000204">
    <property type="protein sequence ID" value="KEY61238.1"/>
    <property type="molecule type" value="Genomic_DNA"/>
</dbReference>
<evidence type="ECO:0000313" key="2">
    <source>
        <dbReference type="Proteomes" id="UP000028401"/>
    </source>
</evidence>
<accession>A0A084A7F9</accession>
<reference evidence="1 2" key="1">
    <citation type="submission" date="2014-06" db="EMBL/GenBank/DDBJ databases">
        <title>Draft genome sequence of the putrescine producing strain Lactococcus lactis subsp cremoris GE214.</title>
        <authorList>
            <person name="Ladero V."/>
            <person name="Linares D.M."/>
            <person name="del Rio B."/>
            <person name="Mayo B."/>
            <person name="Martin M.C."/>
            <person name="Fernandez M."/>
            <person name="Alvarez M.A."/>
        </authorList>
    </citation>
    <scope>NUCLEOTIDE SEQUENCE [LARGE SCALE GENOMIC DNA]</scope>
    <source>
        <strain evidence="1 2">GE214</strain>
    </source>
</reference>
<name>A0A084A7F9_LACLC</name>
<gene>
    <name evidence="1" type="ORF">U725_02567</name>
</gene>
<evidence type="ECO:0000313" key="1">
    <source>
        <dbReference type="EMBL" id="KEY61238.1"/>
    </source>
</evidence>
<comment type="caution">
    <text evidence="1">The sequence shown here is derived from an EMBL/GenBank/DDBJ whole genome shotgun (WGS) entry which is preliminary data.</text>
</comment>